<organism evidence="3 4">
    <name type="scientific">Cetraspora pellucida</name>
    <dbReference type="NCBI Taxonomy" id="1433469"/>
    <lineage>
        <taxon>Eukaryota</taxon>
        <taxon>Fungi</taxon>
        <taxon>Fungi incertae sedis</taxon>
        <taxon>Mucoromycota</taxon>
        <taxon>Glomeromycotina</taxon>
        <taxon>Glomeromycetes</taxon>
        <taxon>Diversisporales</taxon>
        <taxon>Gigasporaceae</taxon>
        <taxon>Cetraspora</taxon>
    </lineage>
</organism>
<name>A0A9N9H7V4_9GLOM</name>
<dbReference type="EMBL" id="CAJVQA010007665">
    <property type="protein sequence ID" value="CAG8659998.1"/>
    <property type="molecule type" value="Genomic_DNA"/>
</dbReference>
<proteinExistence type="predicted"/>
<dbReference type="InterPro" id="IPR043502">
    <property type="entry name" value="DNA/RNA_pol_sf"/>
</dbReference>
<evidence type="ECO:0000256" key="1">
    <source>
        <dbReference type="ARBA" id="ARBA00023125"/>
    </source>
</evidence>
<feature type="region of interest" description="Disordered" evidence="2">
    <location>
        <begin position="437"/>
        <end position="492"/>
    </location>
</feature>
<sequence>AVFIWQLFTLIDTQETDIVNNDTNINQDTNIHNDSNDTMEYDHLDTTAKAWEPSNEMLSLTSDIYHDNTLSKNDHFNIIKNQPANKLIMFKPPTMDAPLWQIMSKEAKHTDTLLQKVAYRASTILRPIDNLLRNTYESRPENDDGESIAAWQEVETTLLQARALVLDTLSFTNDIRRDKALKLISPNYKPKADHSEVFGKCLHEFIEKENATNKLIHKALLHKKRGLEIGGYLRYCAHSWLRLFSSSWVTSVISEGYMPIWLTPPPISIQHMSKRYFKPTEFSSLCSEIQSLLDKKVICHLDTNVPCFVSNLLLIPKKTGDLRPVIDLRNLNRYVKYSHFKIETIEMVKNLLRRNDYMVTIDLQDTFFHSMNIYKDLSPSDNTSQVLGNSYSGISRRHYNFGEFEEDSPQSFRDHTPTVDSMRVSHQQRKVSPITNSKFGVSRFPHKHTENDPFSNTKESQRYYQGVQNPSSTRSSPHPQIGSINREIDRSNRSSLSQLIEVTGTIERQDYCTQTQGMELIPDPINEESNSTQMVDKEPEILEQSINNTSNTMNYNKRTNTAHKSIGIESNRSRASILQRNSELHHPAKHIPGTMNIMADQALRQKPEPFDWKIKKHMFNRINQIWGPFRPDPFAEGTNALNQSWNKIKGWANPPWILIPQILAKSLLIEQPIRLPSHCIIQGPSTTKIPWRFNQWKIFAWLLSGASMTVSSNIKKWLDWCEIIEQDPITCSLSIICEFLLDQLVAGKAYNTIAEYRSAISEIHDFIDSTPISKHPDVCRVMQAIHNENLPPIRSDDLIDLTSSLDYIIRLNNNTEHSLLYLNQKTAFLCALGTASRPSDLSRLDLTSLTITTNAITLNCLNPKELKISNSRALTQGSRATRSSVKKIVIGDFENRSLSPKVALLTMLEATQHLRTTREQKECVFLSSMPPHAPASSVTIA</sequence>
<accession>A0A9N9H7V4</accession>
<gene>
    <name evidence="3" type="ORF">CPELLU_LOCUS9757</name>
</gene>
<dbReference type="GO" id="GO:0003677">
    <property type="term" value="F:DNA binding"/>
    <property type="evidence" value="ECO:0007669"/>
    <property type="project" value="UniProtKB-KW"/>
</dbReference>
<protein>
    <submittedName>
        <fullName evidence="3">24406_t:CDS:1</fullName>
    </submittedName>
</protein>
<evidence type="ECO:0000256" key="2">
    <source>
        <dbReference type="SAM" id="MobiDB-lite"/>
    </source>
</evidence>
<keyword evidence="4" id="KW-1185">Reference proteome</keyword>
<dbReference type="Gene3D" id="3.30.70.270">
    <property type="match status" value="1"/>
</dbReference>
<dbReference type="OrthoDB" id="2312957at2759"/>
<dbReference type="InterPro" id="IPR043128">
    <property type="entry name" value="Rev_trsase/Diguanyl_cyclase"/>
</dbReference>
<dbReference type="AlphaFoldDB" id="A0A9N9H7V4"/>
<feature type="non-terminal residue" evidence="3">
    <location>
        <position position="941"/>
    </location>
</feature>
<keyword evidence="1" id="KW-0238">DNA-binding</keyword>
<dbReference type="PANTHER" id="PTHR35617:SF3">
    <property type="entry name" value="CORE-BINDING (CB) DOMAIN-CONTAINING PROTEIN"/>
    <property type="match status" value="1"/>
</dbReference>
<dbReference type="Proteomes" id="UP000789759">
    <property type="component" value="Unassembled WGS sequence"/>
</dbReference>
<feature type="compositionally biased region" description="Polar residues" evidence="2">
    <location>
        <begin position="452"/>
        <end position="478"/>
    </location>
</feature>
<dbReference type="SUPFAM" id="SSF56672">
    <property type="entry name" value="DNA/RNA polymerases"/>
    <property type="match status" value="1"/>
</dbReference>
<evidence type="ECO:0000313" key="3">
    <source>
        <dbReference type="EMBL" id="CAG8659998.1"/>
    </source>
</evidence>
<dbReference type="SUPFAM" id="SSF47823">
    <property type="entry name" value="lambda integrase-like, N-terminal domain"/>
    <property type="match status" value="1"/>
</dbReference>
<dbReference type="Gene3D" id="3.10.10.10">
    <property type="entry name" value="HIV Type 1 Reverse Transcriptase, subunit A, domain 1"/>
    <property type="match status" value="1"/>
</dbReference>
<comment type="caution">
    <text evidence="3">The sequence shown here is derived from an EMBL/GenBank/DDBJ whole genome shotgun (WGS) entry which is preliminary data.</text>
</comment>
<dbReference type="Gene3D" id="1.10.150.130">
    <property type="match status" value="1"/>
</dbReference>
<evidence type="ECO:0000313" key="4">
    <source>
        <dbReference type="Proteomes" id="UP000789759"/>
    </source>
</evidence>
<dbReference type="InterPro" id="IPR010998">
    <property type="entry name" value="Integrase_recombinase_N"/>
</dbReference>
<reference evidence="3" key="1">
    <citation type="submission" date="2021-06" db="EMBL/GenBank/DDBJ databases">
        <authorList>
            <person name="Kallberg Y."/>
            <person name="Tangrot J."/>
            <person name="Rosling A."/>
        </authorList>
    </citation>
    <scope>NUCLEOTIDE SEQUENCE</scope>
    <source>
        <strain evidence="3">FL966</strain>
    </source>
</reference>
<dbReference type="PANTHER" id="PTHR35617">
    <property type="entry name" value="PHAGE_INTEGRASE DOMAIN-CONTAINING PROTEIN"/>
    <property type="match status" value="1"/>
</dbReference>